<evidence type="ECO:0000256" key="6">
    <source>
        <dbReference type="ARBA" id="ARBA00023136"/>
    </source>
</evidence>
<evidence type="ECO:0000256" key="7">
    <source>
        <dbReference type="SAM" id="Phobius"/>
    </source>
</evidence>
<keyword evidence="5 7" id="KW-1133">Transmembrane helix</keyword>
<keyword evidence="2" id="KW-0813">Transport</keyword>
<dbReference type="PRINTS" id="PR01036">
    <property type="entry name" value="TCRTETB"/>
</dbReference>
<dbReference type="PANTHER" id="PTHR42718">
    <property type="entry name" value="MAJOR FACILITATOR SUPERFAMILY MULTIDRUG TRANSPORTER MFSC"/>
    <property type="match status" value="1"/>
</dbReference>
<keyword evidence="3" id="KW-1003">Cell membrane</keyword>
<dbReference type="AlphaFoldDB" id="A0A7W7MCG9"/>
<keyword evidence="4 7" id="KW-0812">Transmembrane</keyword>
<evidence type="ECO:0000256" key="3">
    <source>
        <dbReference type="ARBA" id="ARBA00022475"/>
    </source>
</evidence>
<dbReference type="InterPro" id="IPR036259">
    <property type="entry name" value="MFS_trans_sf"/>
</dbReference>
<evidence type="ECO:0000256" key="1">
    <source>
        <dbReference type="ARBA" id="ARBA00004651"/>
    </source>
</evidence>
<comment type="subcellular location">
    <subcellularLocation>
        <location evidence="1">Cell membrane</location>
        <topology evidence="1">Multi-pass membrane protein</topology>
    </subcellularLocation>
</comment>
<feature type="transmembrane region" description="Helical" evidence="7">
    <location>
        <begin position="305"/>
        <end position="327"/>
    </location>
</feature>
<dbReference type="Gene3D" id="1.20.1720.10">
    <property type="entry name" value="Multidrug resistance protein D"/>
    <property type="match status" value="1"/>
</dbReference>
<dbReference type="Pfam" id="PF07690">
    <property type="entry name" value="MFS_1"/>
    <property type="match status" value="1"/>
</dbReference>
<feature type="transmembrane region" description="Helical" evidence="7">
    <location>
        <begin position="146"/>
        <end position="166"/>
    </location>
</feature>
<reference evidence="9 10" key="1">
    <citation type="submission" date="2020-08" db="EMBL/GenBank/DDBJ databases">
        <title>Sequencing the genomes of 1000 actinobacteria strains.</title>
        <authorList>
            <person name="Klenk H.-P."/>
        </authorList>
    </citation>
    <scope>NUCLEOTIDE SEQUENCE [LARGE SCALE GENOMIC DNA]</scope>
    <source>
        <strain evidence="9 10">DSM 45809</strain>
    </source>
</reference>
<feature type="transmembrane region" description="Helical" evidence="7">
    <location>
        <begin position="172"/>
        <end position="194"/>
    </location>
</feature>
<evidence type="ECO:0000256" key="5">
    <source>
        <dbReference type="ARBA" id="ARBA00022989"/>
    </source>
</evidence>
<name>A0A7W7MCG9_9ACTN</name>
<feature type="transmembrane region" description="Helical" evidence="7">
    <location>
        <begin position="16"/>
        <end position="39"/>
    </location>
</feature>
<proteinExistence type="predicted"/>
<feature type="transmembrane region" description="Helical" evidence="7">
    <location>
        <begin position="482"/>
        <end position="502"/>
    </location>
</feature>
<feature type="transmembrane region" description="Helical" evidence="7">
    <location>
        <begin position="112"/>
        <end position="134"/>
    </location>
</feature>
<gene>
    <name evidence="9" type="ORF">BJY16_008284</name>
</gene>
<dbReference type="InterPro" id="IPR020846">
    <property type="entry name" value="MFS_dom"/>
</dbReference>
<feature type="transmembrane region" description="Helical" evidence="7">
    <location>
        <begin position="364"/>
        <end position="386"/>
    </location>
</feature>
<feature type="transmembrane region" description="Helical" evidence="7">
    <location>
        <begin position="276"/>
        <end position="299"/>
    </location>
</feature>
<dbReference type="GO" id="GO:0022857">
    <property type="term" value="F:transmembrane transporter activity"/>
    <property type="evidence" value="ECO:0007669"/>
    <property type="project" value="InterPro"/>
</dbReference>
<feature type="transmembrane region" description="Helical" evidence="7">
    <location>
        <begin position="86"/>
        <end position="106"/>
    </location>
</feature>
<feature type="transmembrane region" description="Helical" evidence="7">
    <location>
        <begin position="206"/>
        <end position="226"/>
    </location>
</feature>
<accession>A0A7W7MCG9</accession>
<dbReference type="RefSeq" id="WP_185044960.1">
    <property type="nucleotide sequence ID" value="NZ_BAABFG010000005.1"/>
</dbReference>
<dbReference type="InterPro" id="IPR005829">
    <property type="entry name" value="Sugar_transporter_CS"/>
</dbReference>
<dbReference type="SUPFAM" id="SSF103473">
    <property type="entry name" value="MFS general substrate transporter"/>
    <property type="match status" value="1"/>
</dbReference>
<protein>
    <submittedName>
        <fullName evidence="9">EmrB/QacA subfamily drug resistance transporter</fullName>
    </submittedName>
</protein>
<dbReference type="Proteomes" id="UP000546162">
    <property type="component" value="Unassembled WGS sequence"/>
</dbReference>
<dbReference type="EMBL" id="JACHNB010000001">
    <property type="protein sequence ID" value="MBB4744825.1"/>
    <property type="molecule type" value="Genomic_DNA"/>
</dbReference>
<dbReference type="PANTHER" id="PTHR42718:SF42">
    <property type="entry name" value="EXPORT PROTEIN"/>
    <property type="match status" value="1"/>
</dbReference>
<dbReference type="NCBIfam" id="TIGR00711">
    <property type="entry name" value="efflux_EmrB"/>
    <property type="match status" value="1"/>
</dbReference>
<dbReference type="InterPro" id="IPR011701">
    <property type="entry name" value="MFS"/>
</dbReference>
<dbReference type="PROSITE" id="PS00216">
    <property type="entry name" value="SUGAR_TRANSPORT_1"/>
    <property type="match status" value="1"/>
</dbReference>
<dbReference type="Gene3D" id="1.20.1250.20">
    <property type="entry name" value="MFS general substrate transporter like domains"/>
    <property type="match status" value="1"/>
</dbReference>
<feature type="transmembrane region" description="Helical" evidence="7">
    <location>
        <begin position="238"/>
        <end position="255"/>
    </location>
</feature>
<keyword evidence="10" id="KW-1185">Reference proteome</keyword>
<evidence type="ECO:0000259" key="8">
    <source>
        <dbReference type="PROSITE" id="PS50850"/>
    </source>
</evidence>
<organism evidence="9 10">
    <name type="scientific">Actinoplanes octamycinicus</name>
    <dbReference type="NCBI Taxonomy" id="135948"/>
    <lineage>
        <taxon>Bacteria</taxon>
        <taxon>Bacillati</taxon>
        <taxon>Actinomycetota</taxon>
        <taxon>Actinomycetes</taxon>
        <taxon>Micromonosporales</taxon>
        <taxon>Micromonosporaceae</taxon>
        <taxon>Actinoplanes</taxon>
    </lineage>
</organism>
<evidence type="ECO:0000256" key="2">
    <source>
        <dbReference type="ARBA" id="ARBA00022448"/>
    </source>
</evidence>
<sequence length="526" mass="54149">MNAQVHQPQAGHPRRWAILGVLVISLLVVVLDNTVLNVALRIISDPQRGLGATQSELEWAINSYTLVFAGLLFTAGILADRLGRRITLTVGLVLFGIASLISAYAGSPDQLIAARAVMGLGAAAVMPATLSIIANVFEPKERGRAIGVWAGAVGLAVALGPILGGFLLEHFWWGSVFLINVPIVIVGVVLVAVLVPESRDPKPGRIDVLGVLLSIVGLTLLTYGVIKGGEDGFADTLAWAPLASGILVLAGFVLYQSRIEFPSLDVKLFRNRQFSASTSMIGLVFFAAMGAMFFGAFYLQLVRGYGPLASGALFVPFAVGQMVFAPISSTMVKRFGPKLVSTVGLLLVALGLAAWLPIGADTPIAVVALAFFVQGVGMANVMPPATESIMSALPREKAGVGSAVSNTIRQLGGALGVAVLGAVLSSVYRDNLGAATDGLPAPAAEAARESISGAYAVAAQAGPAGPGLIQGANEAFVTAMHWATAGGLVFALLGALVAALFLPGKRPAGQHTPVLAEEQGVALVEA</sequence>
<feature type="transmembrane region" description="Helical" evidence="7">
    <location>
        <begin position="407"/>
        <end position="428"/>
    </location>
</feature>
<evidence type="ECO:0000256" key="4">
    <source>
        <dbReference type="ARBA" id="ARBA00022692"/>
    </source>
</evidence>
<keyword evidence="6 7" id="KW-0472">Membrane</keyword>
<dbReference type="PROSITE" id="PS50850">
    <property type="entry name" value="MFS"/>
    <property type="match status" value="1"/>
</dbReference>
<comment type="caution">
    <text evidence="9">The sequence shown here is derived from an EMBL/GenBank/DDBJ whole genome shotgun (WGS) entry which is preliminary data.</text>
</comment>
<evidence type="ECO:0000313" key="10">
    <source>
        <dbReference type="Proteomes" id="UP000546162"/>
    </source>
</evidence>
<dbReference type="GO" id="GO:0005886">
    <property type="term" value="C:plasma membrane"/>
    <property type="evidence" value="ECO:0007669"/>
    <property type="project" value="UniProtKB-SubCell"/>
</dbReference>
<feature type="domain" description="Major facilitator superfamily (MFS) profile" evidence="8">
    <location>
        <begin position="18"/>
        <end position="506"/>
    </location>
</feature>
<evidence type="ECO:0000313" key="9">
    <source>
        <dbReference type="EMBL" id="MBB4744825.1"/>
    </source>
</evidence>
<dbReference type="InterPro" id="IPR004638">
    <property type="entry name" value="EmrB-like"/>
</dbReference>
<feature type="transmembrane region" description="Helical" evidence="7">
    <location>
        <begin position="339"/>
        <end position="358"/>
    </location>
</feature>
<feature type="transmembrane region" description="Helical" evidence="7">
    <location>
        <begin position="59"/>
        <end position="79"/>
    </location>
</feature>
<dbReference type="CDD" id="cd17321">
    <property type="entry name" value="MFS_MMR_MDR_like"/>
    <property type="match status" value="1"/>
</dbReference>